<reference evidence="7 8" key="1">
    <citation type="submission" date="2020-03" db="EMBL/GenBank/DDBJ databases">
        <title>Whole genome shotgun sequence of Phytohabitans houttuyneae NBRC 108639.</title>
        <authorList>
            <person name="Komaki H."/>
            <person name="Tamura T."/>
        </authorList>
    </citation>
    <scope>NUCLEOTIDE SEQUENCE [LARGE SCALE GENOMIC DNA]</scope>
    <source>
        <strain evidence="7 8">NBRC 108639</strain>
    </source>
</reference>
<protein>
    <recommendedName>
        <fullName evidence="9">Major facilitator superfamily (MFS) profile domain-containing protein</fullName>
    </recommendedName>
</protein>
<dbReference type="EMBL" id="BLPF01000003">
    <property type="protein sequence ID" value="GFJ83689.1"/>
    <property type="molecule type" value="Genomic_DNA"/>
</dbReference>
<accession>A0A6V8KNC8</accession>
<evidence type="ECO:0000256" key="1">
    <source>
        <dbReference type="ARBA" id="ARBA00004651"/>
    </source>
</evidence>
<dbReference type="PANTHER" id="PTHR43124:SF3">
    <property type="entry name" value="CHLORAMPHENICOL EFFLUX PUMP RV0191"/>
    <property type="match status" value="1"/>
</dbReference>
<evidence type="ECO:0000313" key="7">
    <source>
        <dbReference type="EMBL" id="GFJ83689.1"/>
    </source>
</evidence>
<reference evidence="7 8" key="2">
    <citation type="submission" date="2020-03" db="EMBL/GenBank/DDBJ databases">
        <authorList>
            <person name="Ichikawa N."/>
            <person name="Kimura A."/>
            <person name="Kitahashi Y."/>
            <person name="Uohara A."/>
        </authorList>
    </citation>
    <scope>NUCLEOTIDE SEQUENCE [LARGE SCALE GENOMIC DNA]</scope>
    <source>
        <strain evidence="7 8">NBRC 108639</strain>
    </source>
</reference>
<evidence type="ECO:0000256" key="6">
    <source>
        <dbReference type="SAM" id="Phobius"/>
    </source>
</evidence>
<keyword evidence="2" id="KW-1003">Cell membrane</keyword>
<feature type="transmembrane region" description="Helical" evidence="6">
    <location>
        <begin position="29"/>
        <end position="51"/>
    </location>
</feature>
<evidence type="ECO:0008006" key="9">
    <source>
        <dbReference type="Google" id="ProtNLM"/>
    </source>
</evidence>
<dbReference type="SUPFAM" id="SSF103473">
    <property type="entry name" value="MFS general substrate transporter"/>
    <property type="match status" value="1"/>
</dbReference>
<evidence type="ECO:0000256" key="2">
    <source>
        <dbReference type="ARBA" id="ARBA00022475"/>
    </source>
</evidence>
<evidence type="ECO:0000256" key="4">
    <source>
        <dbReference type="ARBA" id="ARBA00022989"/>
    </source>
</evidence>
<dbReference type="AlphaFoldDB" id="A0A6V8KNC8"/>
<evidence type="ECO:0000313" key="8">
    <source>
        <dbReference type="Proteomes" id="UP000482800"/>
    </source>
</evidence>
<dbReference type="GO" id="GO:0005886">
    <property type="term" value="C:plasma membrane"/>
    <property type="evidence" value="ECO:0007669"/>
    <property type="project" value="UniProtKB-SubCell"/>
</dbReference>
<comment type="subcellular location">
    <subcellularLocation>
        <location evidence="1">Cell membrane</location>
        <topology evidence="1">Multi-pass membrane protein</topology>
    </subcellularLocation>
</comment>
<dbReference type="InterPro" id="IPR036259">
    <property type="entry name" value="MFS_trans_sf"/>
</dbReference>
<keyword evidence="3 6" id="KW-0812">Transmembrane</keyword>
<feature type="transmembrane region" description="Helical" evidence="6">
    <location>
        <begin position="88"/>
        <end position="106"/>
    </location>
</feature>
<feature type="transmembrane region" description="Helical" evidence="6">
    <location>
        <begin position="63"/>
        <end position="82"/>
    </location>
</feature>
<dbReference type="Proteomes" id="UP000482800">
    <property type="component" value="Unassembled WGS sequence"/>
</dbReference>
<keyword evidence="4 6" id="KW-1133">Transmembrane helix</keyword>
<dbReference type="InterPro" id="IPR050189">
    <property type="entry name" value="MFS_Efflux_Transporters"/>
</dbReference>
<keyword evidence="8" id="KW-1185">Reference proteome</keyword>
<evidence type="ECO:0000256" key="3">
    <source>
        <dbReference type="ARBA" id="ARBA00022692"/>
    </source>
</evidence>
<gene>
    <name evidence="7" type="ORF">Phou_078690</name>
</gene>
<evidence type="ECO:0000256" key="5">
    <source>
        <dbReference type="ARBA" id="ARBA00023136"/>
    </source>
</evidence>
<organism evidence="7 8">
    <name type="scientific">Phytohabitans houttuyneae</name>
    <dbReference type="NCBI Taxonomy" id="1076126"/>
    <lineage>
        <taxon>Bacteria</taxon>
        <taxon>Bacillati</taxon>
        <taxon>Actinomycetota</taxon>
        <taxon>Actinomycetes</taxon>
        <taxon>Micromonosporales</taxon>
        <taxon>Micromonosporaceae</taxon>
    </lineage>
</organism>
<dbReference type="GO" id="GO:0022857">
    <property type="term" value="F:transmembrane transporter activity"/>
    <property type="evidence" value="ECO:0007669"/>
    <property type="project" value="TreeGrafter"/>
</dbReference>
<keyword evidence="5 6" id="KW-0472">Membrane</keyword>
<dbReference type="Gene3D" id="1.20.1250.20">
    <property type="entry name" value="MFS general substrate transporter like domains"/>
    <property type="match status" value="1"/>
</dbReference>
<proteinExistence type="predicted"/>
<name>A0A6V8KNC8_9ACTN</name>
<comment type="caution">
    <text evidence="7">The sequence shown here is derived from an EMBL/GenBank/DDBJ whole genome shotgun (WGS) entry which is preliminary data.</text>
</comment>
<sequence length="163" mass="15805">MLAVLGLTVLVFAAVYAPLTYIVPFLHSVTGISGALISVFLLAYGVATTVGSSGGGRFADANAARTLTVGTIGFAACLVTLYVAGTSAVAVAVAVLGLGLFAMGMAPSMQYRVVSLAGPGSDLAQSLPASAAGLGTAAGSLAGGVAIGGYSPARPSSPDWPSP</sequence>
<dbReference type="PANTHER" id="PTHR43124">
    <property type="entry name" value="PURINE EFFLUX PUMP PBUE"/>
    <property type="match status" value="1"/>
</dbReference>